<evidence type="ECO:0000313" key="11">
    <source>
        <dbReference type="Proteomes" id="UP000013165"/>
    </source>
</evidence>
<comment type="subcellular location">
    <subcellularLocation>
        <location evidence="1">Cell membrane</location>
        <topology evidence="1">Multi-pass membrane protein</topology>
    </subcellularLocation>
</comment>
<evidence type="ECO:0000256" key="1">
    <source>
        <dbReference type="ARBA" id="ARBA00004651"/>
    </source>
</evidence>
<dbReference type="Gene3D" id="1.20.1250.20">
    <property type="entry name" value="MFS general substrate transporter like domains"/>
    <property type="match status" value="1"/>
</dbReference>
<organism evidence="10 11">
    <name type="scientific">Marinobacter nanhaiticus D15-8W</name>
    <dbReference type="NCBI Taxonomy" id="626887"/>
    <lineage>
        <taxon>Bacteria</taxon>
        <taxon>Pseudomonadati</taxon>
        <taxon>Pseudomonadota</taxon>
        <taxon>Gammaproteobacteria</taxon>
        <taxon>Pseudomonadales</taxon>
        <taxon>Marinobacteraceae</taxon>
        <taxon>Marinobacter</taxon>
    </lineage>
</organism>
<feature type="transmembrane region" description="Helical" evidence="8">
    <location>
        <begin position="298"/>
        <end position="318"/>
    </location>
</feature>
<keyword evidence="6 8" id="KW-0472">Membrane</keyword>
<evidence type="ECO:0000256" key="5">
    <source>
        <dbReference type="ARBA" id="ARBA00022989"/>
    </source>
</evidence>
<comment type="caution">
    <text evidence="10">The sequence shown here is derived from an EMBL/GenBank/DDBJ whole genome shotgun (WGS) entry which is preliminary data.</text>
</comment>
<protein>
    <submittedName>
        <fullName evidence="10">MFS transporter</fullName>
    </submittedName>
</protein>
<dbReference type="eggNOG" id="COG0477">
    <property type="taxonomic scope" value="Bacteria"/>
</dbReference>
<feature type="domain" description="Major facilitator superfamily (MFS) profile" evidence="9">
    <location>
        <begin position="22"/>
        <end position="410"/>
    </location>
</feature>
<feature type="transmembrane region" description="Helical" evidence="8">
    <location>
        <begin position="265"/>
        <end position="286"/>
    </location>
</feature>
<dbReference type="RefSeq" id="WP_004582164.1">
    <property type="nucleotide sequence ID" value="NZ_AP028878.1"/>
</dbReference>
<evidence type="ECO:0000256" key="6">
    <source>
        <dbReference type="ARBA" id="ARBA00023136"/>
    </source>
</evidence>
<feature type="transmembrane region" description="Helical" evidence="8">
    <location>
        <begin position="151"/>
        <end position="174"/>
    </location>
</feature>
<dbReference type="PANTHER" id="PTHR23513:SF11">
    <property type="entry name" value="STAPHYLOFERRIN A TRANSPORTER"/>
    <property type="match status" value="1"/>
</dbReference>
<accession>N6WYS0</accession>
<feature type="transmembrane region" description="Helical" evidence="8">
    <location>
        <begin position="21"/>
        <end position="39"/>
    </location>
</feature>
<dbReference type="CDD" id="cd06173">
    <property type="entry name" value="MFS_MefA_like"/>
    <property type="match status" value="1"/>
</dbReference>
<keyword evidence="2" id="KW-0813">Transport</keyword>
<feature type="transmembrane region" description="Helical" evidence="8">
    <location>
        <begin position="356"/>
        <end position="376"/>
    </location>
</feature>
<keyword evidence="3" id="KW-1003">Cell membrane</keyword>
<evidence type="ECO:0000313" key="10">
    <source>
        <dbReference type="EMBL" id="ENO13943.1"/>
    </source>
</evidence>
<dbReference type="Pfam" id="PF05977">
    <property type="entry name" value="MFS_3"/>
    <property type="match status" value="1"/>
</dbReference>
<evidence type="ECO:0000256" key="8">
    <source>
        <dbReference type="SAM" id="Phobius"/>
    </source>
</evidence>
<dbReference type="SUPFAM" id="SSF103473">
    <property type="entry name" value="MFS general substrate transporter"/>
    <property type="match status" value="1"/>
</dbReference>
<feature type="compositionally biased region" description="Basic and acidic residues" evidence="7">
    <location>
        <begin position="521"/>
        <end position="537"/>
    </location>
</feature>
<name>N6WYS0_9GAMM</name>
<feature type="transmembrane region" description="Helical" evidence="8">
    <location>
        <begin position="114"/>
        <end position="139"/>
    </location>
</feature>
<dbReference type="HOGENOM" id="CLU_034180_11_1_6"/>
<dbReference type="GO" id="GO:0005886">
    <property type="term" value="C:plasma membrane"/>
    <property type="evidence" value="ECO:0007669"/>
    <property type="project" value="UniProtKB-SubCell"/>
</dbReference>
<dbReference type="InterPro" id="IPR010290">
    <property type="entry name" value="TM_effector"/>
</dbReference>
<dbReference type="EMBL" id="APLQ01000014">
    <property type="protein sequence ID" value="ENO13943.1"/>
    <property type="molecule type" value="Genomic_DNA"/>
</dbReference>
<keyword evidence="4 8" id="KW-0812">Transmembrane</keyword>
<reference evidence="10 11" key="1">
    <citation type="journal article" date="2013" name="Genome Announc.">
        <title>Genome Sequence of the Polycyclic Aromatic Hydrocarbon-Degrading Bacterium Strain Marinobacter nanhaiticus D15-8WT.</title>
        <authorList>
            <person name="Cui Z."/>
            <person name="Gao W."/>
            <person name="Li Q."/>
            <person name="Xu G."/>
            <person name="Zheng L."/>
        </authorList>
    </citation>
    <scope>NUCLEOTIDE SEQUENCE [LARGE SCALE GENOMIC DNA]</scope>
    <source>
        <strain evidence="10 11">D15-8W</strain>
    </source>
</reference>
<keyword evidence="5 8" id="KW-1133">Transmembrane helix</keyword>
<feature type="transmembrane region" description="Helical" evidence="8">
    <location>
        <begin position="59"/>
        <end position="80"/>
    </location>
</feature>
<dbReference type="PANTHER" id="PTHR23513">
    <property type="entry name" value="INTEGRAL MEMBRANE EFFLUX PROTEIN-RELATED"/>
    <property type="match status" value="1"/>
</dbReference>
<dbReference type="GO" id="GO:0022857">
    <property type="term" value="F:transmembrane transporter activity"/>
    <property type="evidence" value="ECO:0007669"/>
    <property type="project" value="InterPro"/>
</dbReference>
<evidence type="ECO:0000259" key="9">
    <source>
        <dbReference type="PROSITE" id="PS50850"/>
    </source>
</evidence>
<feature type="region of interest" description="Disordered" evidence="7">
    <location>
        <begin position="521"/>
        <end position="552"/>
    </location>
</feature>
<dbReference type="PROSITE" id="PS50850">
    <property type="entry name" value="MFS"/>
    <property type="match status" value="1"/>
</dbReference>
<gene>
    <name evidence="10" type="ORF">J057_21145</name>
</gene>
<evidence type="ECO:0000256" key="2">
    <source>
        <dbReference type="ARBA" id="ARBA00022448"/>
    </source>
</evidence>
<feature type="transmembrane region" description="Helical" evidence="8">
    <location>
        <begin position="87"/>
        <end position="108"/>
    </location>
</feature>
<feature type="transmembrane region" description="Helical" evidence="8">
    <location>
        <begin position="324"/>
        <end position="344"/>
    </location>
</feature>
<keyword evidence="11" id="KW-1185">Reference proteome</keyword>
<evidence type="ECO:0000256" key="7">
    <source>
        <dbReference type="SAM" id="MobiDB-lite"/>
    </source>
</evidence>
<dbReference type="InterPro" id="IPR020846">
    <property type="entry name" value="MFS_dom"/>
</dbReference>
<sequence>MNGTLAGDESPPSAWAPFAHLAFTLLWTATVISNVGTWMHDVASGWLMTSLSPSPSMVALVQAATTAPIFLFALGAGALADILDRRLLLVAVMAIQGVSAAVLGALVMTGGVNAWTLLAFTFLSGACAAFIAPAWQAIVPQLVPKAKLQSAVVLNSVGINISRAIGPALAGVIIPVLGIAWPYLLNAVSFVVVIGVLLWWSPPAKPAQQLPLERFWSATRAGLRFARASGPLKSTLVRAVAFFIFASAYWALLPLIVRQELQGSASLYGLMLGVIGLGAVAGALVLPRIRRKLRPDALVSLGTLGTALVLVVFAASPWPQASIIASFLAGACWITVLSSLNVSAQTALPDWVRARGLSIFITVFFGSMTLGSLAWGQLAETVGIPITLLLAAAGSIIAALMARPFRLHQGAELDLSPSAHWPQPLVSSDVEYDRGPVMVTIEYRVAPKDTEAFAAAMNDLRQVRQRNGAYAWGLFEDVAVPGHFTEYFLEESWVEHLRHHERVSESDRLVQERVRAFHIEPEPPRVRHHLAPEHHQNSPESTDPPSSAGELL</sequence>
<feature type="transmembrane region" description="Helical" evidence="8">
    <location>
        <begin position="180"/>
        <end position="200"/>
    </location>
</feature>
<evidence type="ECO:0000256" key="4">
    <source>
        <dbReference type="ARBA" id="ARBA00022692"/>
    </source>
</evidence>
<dbReference type="InterPro" id="IPR036259">
    <property type="entry name" value="MFS_trans_sf"/>
</dbReference>
<feature type="transmembrane region" description="Helical" evidence="8">
    <location>
        <begin position="235"/>
        <end position="253"/>
    </location>
</feature>
<dbReference type="Proteomes" id="UP000013165">
    <property type="component" value="Unassembled WGS sequence"/>
</dbReference>
<feature type="transmembrane region" description="Helical" evidence="8">
    <location>
        <begin position="382"/>
        <end position="402"/>
    </location>
</feature>
<dbReference type="PATRIC" id="fig|626887.3.peg.4233"/>
<evidence type="ECO:0000256" key="3">
    <source>
        <dbReference type="ARBA" id="ARBA00022475"/>
    </source>
</evidence>
<proteinExistence type="predicted"/>
<dbReference type="OrthoDB" id="9775268at2"/>
<dbReference type="AlphaFoldDB" id="N6WYS0"/>
<dbReference type="STRING" id="626887.J057_21145"/>